<evidence type="ECO:0000313" key="3">
    <source>
        <dbReference type="Proteomes" id="UP000002019"/>
    </source>
</evidence>
<keyword evidence="1" id="KW-0812">Transmembrane</keyword>
<gene>
    <name evidence="2" type="ordered locus">CLOAM1227</name>
</gene>
<keyword evidence="1" id="KW-1133">Transmembrane helix</keyword>
<organism evidence="2 3">
    <name type="scientific">Cloacimonas acidaminovorans (strain Evry)</name>
    <dbReference type="NCBI Taxonomy" id="459349"/>
    <lineage>
        <taxon>Bacteria</taxon>
        <taxon>Pseudomonadati</taxon>
        <taxon>Candidatus Cloacimonadota</taxon>
        <taxon>Candidatus Cloacimonadia</taxon>
        <taxon>Candidatus Cloacimonadales</taxon>
        <taxon>Candidatus Cloacimonadaceae</taxon>
        <taxon>Candidatus Cloacimonas</taxon>
    </lineage>
</organism>
<accession>B0VI99</accession>
<reference evidence="2 3" key="1">
    <citation type="journal article" date="2008" name="J. Bacteriol.">
        <title>'Candidatus Cloacamonas acidaminovorans': genome sequence reconstruction provides a first glimpse of a new bacterial division.</title>
        <authorList>
            <person name="Pelletier E."/>
            <person name="Kreimeyer A."/>
            <person name="Bocs S."/>
            <person name="Rouy Z."/>
            <person name="Gyapay G."/>
            <person name="Chouari R."/>
            <person name="Riviere D."/>
            <person name="Ganesan A."/>
            <person name="Daegelen P."/>
            <person name="Sghir A."/>
            <person name="Cohen G.N."/>
            <person name="Medigue C."/>
            <person name="Weissenbach J."/>
            <person name="Le Paslier D."/>
        </authorList>
    </citation>
    <scope>NUCLEOTIDE SEQUENCE [LARGE SCALE GENOMIC DNA]</scope>
    <source>
        <strain evidence="3">Evry</strain>
    </source>
</reference>
<dbReference type="HOGENOM" id="CLU_989729_0_0_0"/>
<name>B0VI99_CLOAI</name>
<protein>
    <recommendedName>
        <fullName evidence="4">DUF5683 domain-containing protein</fullName>
    </recommendedName>
</protein>
<feature type="transmembrane region" description="Helical" evidence="1">
    <location>
        <begin position="91"/>
        <end position="110"/>
    </location>
</feature>
<dbReference type="Proteomes" id="UP000002019">
    <property type="component" value="Chromosome"/>
</dbReference>
<dbReference type="KEGG" id="caci:CLOAM1227"/>
<evidence type="ECO:0000256" key="1">
    <source>
        <dbReference type="SAM" id="Phobius"/>
    </source>
</evidence>
<proteinExistence type="predicted"/>
<dbReference type="AlphaFoldDB" id="B0VI99"/>
<sequence>MIFRGLAMKKFILLIFIAGFAFCLFSQEKPKTDIDQWLNQTEEEQQNAMRDSVVTNDLIKINYNRKNAQLAMAMSMLVPGAGQFYANKTVLTTYIFPVLEIGLIGGLVYFNNQGKDKTKKYEKYATGEIVTYITPDGTKITGFRYDRSRQDEIQAILIGVNEHDIYDNGYFRLDKTNSQHFYEDIGKYPQYVFGWMDWYYRFACNESGVRDSIRWKFDGENDSPNMRWTGNYPLWGNDTETLIPIDDHEMSRMRQTYIKMRNDAKDSYSMAHFFTLGLAFNHLAAGLDAIRVTRNFNRYYISQSVPALNFYAAMPLGNVTPMLGLKWTF</sequence>
<dbReference type="EMBL" id="CU466930">
    <property type="protein sequence ID" value="CAO81087.1"/>
    <property type="molecule type" value="Genomic_DNA"/>
</dbReference>
<keyword evidence="1" id="KW-0472">Membrane</keyword>
<keyword evidence="3" id="KW-1185">Reference proteome</keyword>
<dbReference type="STRING" id="459349.CLOAM1227"/>
<evidence type="ECO:0000313" key="2">
    <source>
        <dbReference type="EMBL" id="CAO81087.1"/>
    </source>
</evidence>
<evidence type="ECO:0008006" key="4">
    <source>
        <dbReference type="Google" id="ProtNLM"/>
    </source>
</evidence>